<keyword evidence="4" id="KW-1185">Reference proteome</keyword>
<evidence type="ECO:0008006" key="5">
    <source>
        <dbReference type="Google" id="ProtNLM"/>
    </source>
</evidence>
<evidence type="ECO:0000313" key="4">
    <source>
        <dbReference type="Proteomes" id="UP000825935"/>
    </source>
</evidence>
<dbReference type="AlphaFoldDB" id="A0A8T2RHE5"/>
<sequence>MFLSHCRLCKVNQWYQSSRIFQNASKTYVLLRTFISRFTHVCPPKPFLNRNYHLCPKGLQINLNQAVNDLEQSQIVPNISIYSSLLCLSAQANDLSCGKRIVLHLLKSRWSESSYLQSYVLQMYTKCGAQEEAHALFERMLKPNAYSWGHLIAVYASFEDGHQSWHIFDRMQWEGVRLQKGTFVNLLSSPADASALNRGKQLHVLIRESGLHTCLKVGTALMMMYMRCGSLGAARSVFDCLVERDVVAWNALIAGYNEQGQFGDAFQVFSMLEQEAVTPTKSTYTSAIDACTGQRGLTEGRKVYGCVTSAGLDSDVIIVTALINMYGKCNSLDDAQSMFCQSKERDIITWNTMIAVYSRFKLHHSVLQTFVQMQNEGWAGNSATFVNVFNSFTDQSSLSRGKKMHVYAIWLNVESDVEVSSSILHMYGKCAQVNEAEKVFSRLKRRDLPSWTSMIAAYIQNKNGRQALQLFHQMRQEGMNLDKVAFLGILPAYGSEAVVNEAHLVHTDLCYMGLDCDVDISNALITVYGKCGSLRCAHKIFDVMLERDLISWNALLTAYAQHGLGNKALMLYDQLQMAGIEPDYVTYISVSLACSHSGLLEEGQRYLVSMTQEYKIFPNTEHYNCLIDLLARAGQLDRAEIFLQSLESKPTYSHWVTFLGGCRNGLDIERGEHAAIEALKLDPSNMSPYILLANISNLVGCDHF</sequence>
<dbReference type="Pfam" id="PF01535">
    <property type="entry name" value="PPR"/>
    <property type="match status" value="6"/>
</dbReference>
<reference evidence="3 4" key="1">
    <citation type="submission" date="2021-08" db="EMBL/GenBank/DDBJ databases">
        <title>WGS assembly of Ceratopteris richardii.</title>
        <authorList>
            <person name="Marchant D.B."/>
            <person name="Chen G."/>
            <person name="Jenkins J."/>
            <person name="Shu S."/>
            <person name="Leebens-Mack J."/>
            <person name="Grimwood J."/>
            <person name="Schmutz J."/>
            <person name="Soltis P."/>
            <person name="Soltis D."/>
            <person name="Chen Z.-H."/>
        </authorList>
    </citation>
    <scope>NUCLEOTIDE SEQUENCE [LARGE SCALE GENOMIC DNA]</scope>
    <source>
        <strain evidence="3">Whitten #5841</strain>
        <tissue evidence="3">Leaf</tissue>
    </source>
</reference>
<evidence type="ECO:0000256" key="1">
    <source>
        <dbReference type="ARBA" id="ARBA00022737"/>
    </source>
</evidence>
<dbReference type="InterPro" id="IPR002885">
    <property type="entry name" value="PPR_rpt"/>
</dbReference>
<evidence type="ECO:0000313" key="3">
    <source>
        <dbReference type="EMBL" id="KAH7295816.1"/>
    </source>
</evidence>
<feature type="repeat" description="PPR" evidence="2">
    <location>
        <begin position="548"/>
        <end position="582"/>
    </location>
</feature>
<dbReference type="Gene3D" id="1.25.40.10">
    <property type="entry name" value="Tetratricopeptide repeat domain"/>
    <property type="match status" value="5"/>
</dbReference>
<gene>
    <name evidence="3" type="ORF">KP509_27G067100</name>
</gene>
<feature type="repeat" description="PPR" evidence="2">
    <location>
        <begin position="447"/>
        <end position="481"/>
    </location>
</feature>
<name>A0A8T2RHE5_CERRI</name>
<keyword evidence="1" id="KW-0677">Repeat</keyword>
<dbReference type="OMA" id="WAGNSAT"/>
<dbReference type="NCBIfam" id="TIGR00756">
    <property type="entry name" value="PPR"/>
    <property type="match status" value="4"/>
</dbReference>
<dbReference type="PANTHER" id="PTHR47926:SF533">
    <property type="entry name" value="DYW DOMAIN-CONTAINING PROTEIN"/>
    <property type="match status" value="1"/>
</dbReference>
<feature type="repeat" description="PPR" evidence="2">
    <location>
        <begin position="346"/>
        <end position="380"/>
    </location>
</feature>
<dbReference type="InterPro" id="IPR046960">
    <property type="entry name" value="PPR_At4g14850-like_plant"/>
</dbReference>
<dbReference type="SUPFAM" id="SSF48452">
    <property type="entry name" value="TPR-like"/>
    <property type="match status" value="2"/>
</dbReference>
<organism evidence="3 4">
    <name type="scientific">Ceratopteris richardii</name>
    <name type="common">Triangle waterfern</name>
    <dbReference type="NCBI Taxonomy" id="49495"/>
    <lineage>
        <taxon>Eukaryota</taxon>
        <taxon>Viridiplantae</taxon>
        <taxon>Streptophyta</taxon>
        <taxon>Embryophyta</taxon>
        <taxon>Tracheophyta</taxon>
        <taxon>Polypodiopsida</taxon>
        <taxon>Polypodiidae</taxon>
        <taxon>Polypodiales</taxon>
        <taxon>Pteridineae</taxon>
        <taxon>Pteridaceae</taxon>
        <taxon>Parkerioideae</taxon>
        <taxon>Ceratopteris</taxon>
    </lineage>
</organism>
<dbReference type="PANTHER" id="PTHR47926">
    <property type="entry name" value="PENTATRICOPEPTIDE REPEAT-CONTAINING PROTEIN"/>
    <property type="match status" value="1"/>
</dbReference>
<evidence type="ECO:0000256" key="2">
    <source>
        <dbReference type="PROSITE-ProRule" id="PRU00708"/>
    </source>
</evidence>
<dbReference type="FunFam" id="1.25.40.10:FF:000073">
    <property type="entry name" value="Pentatricopeptide repeat-containing protein chloroplastic"/>
    <property type="match status" value="1"/>
</dbReference>
<accession>A0A8T2RHE5</accession>
<proteinExistence type="predicted"/>
<dbReference type="OrthoDB" id="185373at2759"/>
<dbReference type="FunFam" id="1.25.40.10:FF:000381">
    <property type="entry name" value="Pentatricopeptide repeat-containing protein"/>
    <property type="match status" value="1"/>
</dbReference>
<dbReference type="PROSITE" id="PS51375">
    <property type="entry name" value="PPR"/>
    <property type="match status" value="4"/>
</dbReference>
<dbReference type="InterPro" id="IPR011990">
    <property type="entry name" value="TPR-like_helical_dom_sf"/>
</dbReference>
<dbReference type="GO" id="GO:0009451">
    <property type="term" value="P:RNA modification"/>
    <property type="evidence" value="ECO:0007669"/>
    <property type="project" value="InterPro"/>
</dbReference>
<dbReference type="EMBL" id="CM035432">
    <property type="protein sequence ID" value="KAH7295816.1"/>
    <property type="molecule type" value="Genomic_DNA"/>
</dbReference>
<dbReference type="GO" id="GO:0003729">
    <property type="term" value="F:mRNA binding"/>
    <property type="evidence" value="ECO:0007669"/>
    <property type="project" value="UniProtKB-ARBA"/>
</dbReference>
<feature type="repeat" description="PPR" evidence="2">
    <location>
        <begin position="245"/>
        <end position="279"/>
    </location>
</feature>
<protein>
    <recommendedName>
        <fullName evidence="5">Pentatricopeptide repeat-containing protein</fullName>
    </recommendedName>
</protein>
<comment type="caution">
    <text evidence="3">The sequence shown here is derived from an EMBL/GenBank/DDBJ whole genome shotgun (WGS) entry which is preliminary data.</text>
</comment>
<dbReference type="FunFam" id="1.25.40.10:FF:000090">
    <property type="entry name" value="Pentatricopeptide repeat-containing protein, chloroplastic"/>
    <property type="match status" value="1"/>
</dbReference>
<dbReference type="Proteomes" id="UP000825935">
    <property type="component" value="Chromosome 27"/>
</dbReference>
<dbReference type="Pfam" id="PF13041">
    <property type="entry name" value="PPR_2"/>
    <property type="match status" value="2"/>
</dbReference>